<evidence type="ECO:0000313" key="9">
    <source>
        <dbReference type="EMBL" id="MCC9293937.1"/>
    </source>
</evidence>
<keyword evidence="7 9" id="KW-0224">Dipeptidase</keyword>
<organism evidence="9 10">
    <name type="scientific">Clostridium aromativorans</name>
    <dbReference type="NCBI Taxonomy" id="2836848"/>
    <lineage>
        <taxon>Bacteria</taxon>
        <taxon>Bacillati</taxon>
        <taxon>Bacillota</taxon>
        <taxon>Clostridia</taxon>
        <taxon>Eubacteriales</taxon>
        <taxon>Clostridiaceae</taxon>
        <taxon>Clostridium</taxon>
    </lineage>
</organism>
<reference evidence="9" key="1">
    <citation type="submission" date="2021-11" db="EMBL/GenBank/DDBJ databases">
        <authorList>
            <person name="Qingchun L."/>
            <person name="Dong Z."/>
            <person name="Zongwei Q."/>
            <person name="Jia Z."/>
            <person name="Duotao L."/>
        </authorList>
    </citation>
    <scope>NUCLEOTIDE SEQUENCE</scope>
    <source>
        <strain evidence="9">WLY-B-L2</strain>
    </source>
</reference>
<dbReference type="NCBIfam" id="NF005591">
    <property type="entry name" value="PRK07318.1"/>
    <property type="match status" value="1"/>
</dbReference>
<dbReference type="InterPro" id="IPR001261">
    <property type="entry name" value="ArgE/DapE_CS"/>
</dbReference>
<comment type="similarity">
    <text evidence="2">Belongs to the peptidase M20A family.</text>
</comment>
<dbReference type="PANTHER" id="PTHR43808:SF31">
    <property type="entry name" value="N-ACETYL-L-CITRULLINE DEACETYLASE"/>
    <property type="match status" value="1"/>
</dbReference>
<dbReference type="InterPro" id="IPR036264">
    <property type="entry name" value="Bact_exopeptidase_dim_dom"/>
</dbReference>
<dbReference type="InterPro" id="IPR010964">
    <property type="entry name" value="M20A_pepV-rel"/>
</dbReference>
<protein>
    <submittedName>
        <fullName evidence="9">Dipeptidase PepV</fullName>
        <ecNumber evidence="9">3.4.13.-</ecNumber>
    </submittedName>
</protein>
<evidence type="ECO:0000256" key="3">
    <source>
        <dbReference type="ARBA" id="ARBA00022670"/>
    </source>
</evidence>
<dbReference type="Gene3D" id="3.30.70.360">
    <property type="match status" value="2"/>
</dbReference>
<comment type="cofactor">
    <cofactor evidence="1">
        <name>Zn(2+)</name>
        <dbReference type="ChEBI" id="CHEBI:29105"/>
    </cofactor>
</comment>
<dbReference type="NCBIfam" id="TIGR01887">
    <property type="entry name" value="dipeptidaselike"/>
    <property type="match status" value="1"/>
</dbReference>
<sequence>MQLNKKIDEMKEELIKATQEVVKIKSTQGEGKPGIPFGEGVGKTLDKALEIAADLGFKTYKEEDGYYGYAEYGEGEDYVAVLGHMDVVPEGDNWIHPPYGAEIHEDKIYGRGTLDDKGPTIASLFGLKAIKDLKIPLSKKVRVIFGTNEETGSSEMHVYNKKEKAPISGFTPDAMYPLINAEKGIRRFHVVKKLSSCCNCEIKIKSLKGGIRPNMVPDKCETVIATKDTESIVKAVKEFADKKGYNMKTEIVNNGVVLHTFGVGAHGSTPELGKNAIMQTFDFLGTIVKKSSPLADYINFFNKYIGFDTEGISLEIACKDKPSGKLSWNVGVAEIDEEAADLWIDMRYPVTVEGEKIMDTLSKKFAECGAKIERVAADEPLYFSEDSKLVKTLLKVYTEQTGKEGKAYGIGGGTYAKELPNIIGFGPIFPGKPDLDHQANEYIEIGDLITNAKIYAHAIYELAK</sequence>
<name>A0ABS8N2A9_9CLOT</name>
<proteinExistence type="inferred from homology"/>
<evidence type="ECO:0000313" key="10">
    <source>
        <dbReference type="Proteomes" id="UP001165422"/>
    </source>
</evidence>
<accession>A0ABS8N2A9</accession>
<dbReference type="GO" id="GO:0016805">
    <property type="term" value="F:dipeptidase activity"/>
    <property type="evidence" value="ECO:0007669"/>
    <property type="project" value="UniProtKB-KW"/>
</dbReference>
<evidence type="ECO:0000256" key="7">
    <source>
        <dbReference type="ARBA" id="ARBA00022997"/>
    </source>
</evidence>
<dbReference type="InterPro" id="IPR002933">
    <property type="entry name" value="Peptidase_M20"/>
</dbReference>
<dbReference type="Pfam" id="PF01546">
    <property type="entry name" value="Peptidase_M20"/>
    <property type="match status" value="1"/>
</dbReference>
<dbReference type="SUPFAM" id="SSF53187">
    <property type="entry name" value="Zn-dependent exopeptidases"/>
    <property type="match status" value="1"/>
</dbReference>
<dbReference type="InterPro" id="IPR050072">
    <property type="entry name" value="Peptidase_M20A"/>
</dbReference>
<dbReference type="EMBL" id="JAJJPB010000002">
    <property type="protein sequence ID" value="MCC9293937.1"/>
    <property type="molecule type" value="Genomic_DNA"/>
</dbReference>
<keyword evidence="8" id="KW-0482">Metalloprotease</keyword>
<dbReference type="EC" id="3.4.13.-" evidence="9"/>
<dbReference type="SUPFAM" id="SSF55031">
    <property type="entry name" value="Bacterial exopeptidase dimerisation domain"/>
    <property type="match status" value="1"/>
</dbReference>
<dbReference type="PROSITE" id="PS00758">
    <property type="entry name" value="ARGE_DAPE_CPG2_1"/>
    <property type="match status" value="1"/>
</dbReference>
<dbReference type="PANTHER" id="PTHR43808">
    <property type="entry name" value="ACETYLORNITHINE DEACETYLASE"/>
    <property type="match status" value="1"/>
</dbReference>
<keyword evidence="3" id="KW-0645">Protease</keyword>
<keyword evidence="4" id="KW-0479">Metal-binding</keyword>
<comment type="caution">
    <text evidence="9">The sequence shown here is derived from an EMBL/GenBank/DDBJ whole genome shotgun (WGS) entry which is preliminary data.</text>
</comment>
<dbReference type="Gene3D" id="3.40.630.10">
    <property type="entry name" value="Zn peptidases"/>
    <property type="match status" value="1"/>
</dbReference>
<evidence type="ECO:0000256" key="4">
    <source>
        <dbReference type="ARBA" id="ARBA00022723"/>
    </source>
</evidence>
<evidence type="ECO:0000256" key="1">
    <source>
        <dbReference type="ARBA" id="ARBA00001947"/>
    </source>
</evidence>
<evidence type="ECO:0000256" key="8">
    <source>
        <dbReference type="ARBA" id="ARBA00023049"/>
    </source>
</evidence>
<gene>
    <name evidence="9" type="primary">pepV</name>
    <name evidence="9" type="ORF">LN736_03525</name>
</gene>
<keyword evidence="10" id="KW-1185">Reference proteome</keyword>
<evidence type="ECO:0000256" key="2">
    <source>
        <dbReference type="ARBA" id="ARBA00006247"/>
    </source>
</evidence>
<dbReference type="RefSeq" id="WP_150356283.1">
    <property type="nucleotide sequence ID" value="NZ_JAJJPB010000002.1"/>
</dbReference>
<keyword evidence="5 9" id="KW-0378">Hydrolase</keyword>
<dbReference type="Proteomes" id="UP001165422">
    <property type="component" value="Unassembled WGS sequence"/>
</dbReference>
<keyword evidence="6" id="KW-0862">Zinc</keyword>
<evidence type="ECO:0000256" key="6">
    <source>
        <dbReference type="ARBA" id="ARBA00022833"/>
    </source>
</evidence>
<evidence type="ECO:0000256" key="5">
    <source>
        <dbReference type="ARBA" id="ARBA00022801"/>
    </source>
</evidence>
<dbReference type="CDD" id="cd03888">
    <property type="entry name" value="M20_PepV"/>
    <property type="match status" value="1"/>
</dbReference>